<dbReference type="EMBL" id="LNZC01000004">
    <property type="protein sequence ID" value="KTD81516.1"/>
    <property type="molecule type" value="Genomic_DNA"/>
</dbReference>
<dbReference type="Proteomes" id="UP000054662">
    <property type="component" value="Unassembled WGS sequence"/>
</dbReference>
<proteinExistence type="predicted"/>
<evidence type="ECO:0000313" key="2">
    <source>
        <dbReference type="Proteomes" id="UP000054662"/>
    </source>
</evidence>
<sequence length="160" mass="18444">MNTIVSIEKVIKKIPRGRIFFVDSIYKKYPIKLVQRVLLRLVKNNEVGTICRGIYFRPEKNRFLTDRPIPPSTDKIIKAVSKKTGETITVHPAVALNQIGLSTQIPVRKIYYTTGRSRYIKINSENRIKLVHVSPRKIVMPNTVTCHVVTALWHEGKEYC</sequence>
<dbReference type="RefSeq" id="WP_058492384.1">
    <property type="nucleotide sequence ID" value="NZ_CBCRUR010000006.1"/>
</dbReference>
<protein>
    <recommendedName>
        <fullName evidence="3">Type IV toxin-antitoxin system AbiEi family antitoxin domain-containing protein</fullName>
    </recommendedName>
</protein>
<gene>
    <name evidence="1" type="ORF">Lwor_0554</name>
</gene>
<name>A0A0W1AJI6_9GAMM</name>
<dbReference type="InterPro" id="IPR045738">
    <property type="entry name" value="DUF6088"/>
</dbReference>
<dbReference type="STRING" id="45076.Lwor_0554"/>
<dbReference type="OrthoDB" id="3181392at2"/>
<comment type="caution">
    <text evidence="1">The sequence shown here is derived from an EMBL/GenBank/DDBJ whole genome shotgun (WGS) entry which is preliminary data.</text>
</comment>
<evidence type="ECO:0000313" key="1">
    <source>
        <dbReference type="EMBL" id="KTD81516.1"/>
    </source>
</evidence>
<reference evidence="1 2" key="1">
    <citation type="submission" date="2015-11" db="EMBL/GenBank/DDBJ databases">
        <title>Genomic analysis of 38 Legionella species identifies large and diverse effector repertoires.</title>
        <authorList>
            <person name="Burstein D."/>
            <person name="Amaro F."/>
            <person name="Zusman T."/>
            <person name="Lifshitz Z."/>
            <person name="Cohen O."/>
            <person name="Gilbert J.A."/>
            <person name="Pupko T."/>
            <person name="Shuman H.A."/>
            <person name="Segal G."/>
        </authorList>
    </citation>
    <scope>NUCLEOTIDE SEQUENCE [LARGE SCALE GENOMIC DNA]</scope>
    <source>
        <strain evidence="1 2">ATCC 49508</strain>
    </source>
</reference>
<accession>A0A0W1AJI6</accession>
<dbReference type="PATRIC" id="fig|45076.6.peg.613"/>
<dbReference type="Pfam" id="PF19570">
    <property type="entry name" value="DUF6088"/>
    <property type="match status" value="1"/>
</dbReference>
<dbReference type="AlphaFoldDB" id="A0A0W1AJI6"/>
<keyword evidence="2" id="KW-1185">Reference proteome</keyword>
<organism evidence="1 2">
    <name type="scientific">Legionella worsleiensis</name>
    <dbReference type="NCBI Taxonomy" id="45076"/>
    <lineage>
        <taxon>Bacteria</taxon>
        <taxon>Pseudomonadati</taxon>
        <taxon>Pseudomonadota</taxon>
        <taxon>Gammaproteobacteria</taxon>
        <taxon>Legionellales</taxon>
        <taxon>Legionellaceae</taxon>
        <taxon>Legionella</taxon>
    </lineage>
</organism>
<evidence type="ECO:0008006" key="3">
    <source>
        <dbReference type="Google" id="ProtNLM"/>
    </source>
</evidence>